<reference evidence="2 3" key="1">
    <citation type="submission" date="2020-09" db="EMBL/GenBank/DDBJ databases">
        <title>A novel species.</title>
        <authorList>
            <person name="Gao J."/>
        </authorList>
    </citation>
    <scope>NUCLEOTIDE SEQUENCE [LARGE SCALE GENOMIC DNA]</scope>
    <source>
        <strain evidence="2 3">CRXT-Y-14</strain>
    </source>
</reference>
<proteinExistence type="predicted"/>
<keyword evidence="3" id="KW-1185">Reference proteome</keyword>
<evidence type="ECO:0000313" key="2">
    <source>
        <dbReference type="EMBL" id="QNS08396.1"/>
    </source>
</evidence>
<sequence length="157" mass="16570">MKRITTSLAALALAATGVVVLGSPAQAAGCGGPQEREFDTSGYNTDVYIRMCITENSQGQVRASANGYWTDGGGLRKFDNFDIKVRLERVGGADIATARCDDTAEMNRAESGTIQCTTRYISGLNPARVTADATVYYNLDSDGEGGFVWGLRGSPAG</sequence>
<dbReference type="AlphaFoldDB" id="A0A7H1BI41"/>
<accession>A0A7H1BI41</accession>
<dbReference type="Proteomes" id="UP000516428">
    <property type="component" value="Chromosome"/>
</dbReference>
<evidence type="ECO:0008006" key="4">
    <source>
        <dbReference type="Google" id="ProtNLM"/>
    </source>
</evidence>
<organism evidence="2 3">
    <name type="scientific">Streptomyces xanthii</name>
    <dbReference type="NCBI Taxonomy" id="2768069"/>
    <lineage>
        <taxon>Bacteria</taxon>
        <taxon>Bacillati</taxon>
        <taxon>Actinomycetota</taxon>
        <taxon>Actinomycetes</taxon>
        <taxon>Kitasatosporales</taxon>
        <taxon>Streptomycetaceae</taxon>
        <taxon>Streptomyces</taxon>
    </lineage>
</organism>
<dbReference type="KEGG" id="sxn:IAG42_35605"/>
<dbReference type="RefSeq" id="WP_188341057.1">
    <property type="nucleotide sequence ID" value="NZ_CP061281.1"/>
</dbReference>
<keyword evidence="1" id="KW-0732">Signal</keyword>
<name>A0A7H1BI41_9ACTN</name>
<gene>
    <name evidence="2" type="ORF">IAG42_35605</name>
</gene>
<feature type="chain" id="PRO_5028874446" description="Secreted protein" evidence="1">
    <location>
        <begin position="28"/>
        <end position="157"/>
    </location>
</feature>
<feature type="signal peptide" evidence="1">
    <location>
        <begin position="1"/>
        <end position="27"/>
    </location>
</feature>
<dbReference type="EMBL" id="CP061281">
    <property type="protein sequence ID" value="QNS08396.1"/>
    <property type="molecule type" value="Genomic_DNA"/>
</dbReference>
<protein>
    <recommendedName>
        <fullName evidence="4">Secreted protein</fullName>
    </recommendedName>
</protein>
<evidence type="ECO:0000256" key="1">
    <source>
        <dbReference type="SAM" id="SignalP"/>
    </source>
</evidence>
<evidence type="ECO:0000313" key="3">
    <source>
        <dbReference type="Proteomes" id="UP000516428"/>
    </source>
</evidence>